<feature type="domain" description="HTH luxR-type" evidence="4">
    <location>
        <begin position="330"/>
        <end position="395"/>
    </location>
</feature>
<dbReference type="Gene3D" id="3.30.450.40">
    <property type="match status" value="1"/>
</dbReference>
<evidence type="ECO:0000256" key="2">
    <source>
        <dbReference type="ARBA" id="ARBA00023125"/>
    </source>
</evidence>
<dbReference type="PANTHER" id="PTHR44688">
    <property type="entry name" value="DNA-BINDING TRANSCRIPTIONAL ACTIVATOR DEVR_DOSR"/>
    <property type="match status" value="1"/>
</dbReference>
<dbReference type="GO" id="GO:0003677">
    <property type="term" value="F:DNA binding"/>
    <property type="evidence" value="ECO:0007669"/>
    <property type="project" value="UniProtKB-KW"/>
</dbReference>
<dbReference type="InterPro" id="IPR036388">
    <property type="entry name" value="WH-like_DNA-bd_sf"/>
</dbReference>
<dbReference type="Pfam" id="PF01590">
    <property type="entry name" value="GAF"/>
    <property type="match status" value="1"/>
</dbReference>
<dbReference type="AlphaFoldDB" id="A0A2T2ZCH6"/>
<keyword evidence="1" id="KW-0805">Transcription regulation</keyword>
<organism evidence="5 6">
    <name type="scientific">Nocardia nova</name>
    <dbReference type="NCBI Taxonomy" id="37330"/>
    <lineage>
        <taxon>Bacteria</taxon>
        <taxon>Bacillati</taxon>
        <taxon>Actinomycetota</taxon>
        <taxon>Actinomycetes</taxon>
        <taxon>Mycobacteriales</taxon>
        <taxon>Nocardiaceae</taxon>
        <taxon>Nocardia</taxon>
    </lineage>
</organism>
<sequence length="395" mass="43862">MAVAMASDYTGVGPTGRVRQGWRRREGEIAARLAVLRDAVFDAVGADAALPRVEWDGPWRSAEVVSTLIHFCIAHLRTIRSADTGSAERMCGLILELQQLALDLYLHDTGERSQRLAECAAGLSRLRSIRDTTALLDVACEEIVLRCGFQRVVLSRVEGRSWRPSLAHFAGERESESWFVDWINQSIPLDSRAPEAQLLAKRRPSLVYDTANAPVYRPIIVDAGRSRSYVVAPIVHGDDVVGFVHADHHPLTRRADEGDRDVLWAFTDGFSHIYERTALLEQLREQRDQVRDLIVSAVNRMDDLCEADISMAGSGNTEDPESPSIVSGRAYGNMADLTEREADVFRLMLAGATNRAIAERLIITEGTVKSHVKHILRKFGAANRAQAIAWSLRSE</sequence>
<dbReference type="Gene3D" id="1.10.10.10">
    <property type="entry name" value="Winged helix-like DNA-binding domain superfamily/Winged helix DNA-binding domain"/>
    <property type="match status" value="1"/>
</dbReference>
<dbReference type="GO" id="GO:0006355">
    <property type="term" value="P:regulation of DNA-templated transcription"/>
    <property type="evidence" value="ECO:0007669"/>
    <property type="project" value="InterPro"/>
</dbReference>
<dbReference type="InterPro" id="IPR016032">
    <property type="entry name" value="Sig_transdc_resp-reg_C-effctor"/>
</dbReference>
<dbReference type="CDD" id="cd06170">
    <property type="entry name" value="LuxR_C_like"/>
    <property type="match status" value="1"/>
</dbReference>
<dbReference type="EMBL" id="PYHS01000002">
    <property type="protein sequence ID" value="PSR65436.1"/>
    <property type="molecule type" value="Genomic_DNA"/>
</dbReference>
<keyword evidence="2" id="KW-0238">DNA-binding</keyword>
<dbReference type="PROSITE" id="PS00622">
    <property type="entry name" value="HTH_LUXR_1"/>
    <property type="match status" value="1"/>
</dbReference>
<dbReference type="SUPFAM" id="SSF46894">
    <property type="entry name" value="C-terminal effector domain of the bipartite response regulators"/>
    <property type="match status" value="1"/>
</dbReference>
<evidence type="ECO:0000256" key="1">
    <source>
        <dbReference type="ARBA" id="ARBA00023015"/>
    </source>
</evidence>
<dbReference type="SMART" id="SM00421">
    <property type="entry name" value="HTH_LUXR"/>
    <property type="match status" value="1"/>
</dbReference>
<evidence type="ECO:0000259" key="4">
    <source>
        <dbReference type="PROSITE" id="PS50043"/>
    </source>
</evidence>
<protein>
    <submittedName>
        <fullName evidence="5">LuxR family transcriptional regulator</fullName>
    </submittedName>
</protein>
<proteinExistence type="predicted"/>
<dbReference type="InterPro" id="IPR003018">
    <property type="entry name" value="GAF"/>
</dbReference>
<dbReference type="InterPro" id="IPR029016">
    <property type="entry name" value="GAF-like_dom_sf"/>
</dbReference>
<evidence type="ECO:0000313" key="6">
    <source>
        <dbReference type="Proteomes" id="UP000241647"/>
    </source>
</evidence>
<keyword evidence="3" id="KW-0804">Transcription</keyword>
<dbReference type="Pfam" id="PF00196">
    <property type="entry name" value="GerE"/>
    <property type="match status" value="1"/>
</dbReference>
<name>A0A2T2ZCH6_9NOCA</name>
<dbReference type="PROSITE" id="PS50043">
    <property type="entry name" value="HTH_LUXR_2"/>
    <property type="match status" value="1"/>
</dbReference>
<reference evidence="5 6" key="1">
    <citation type="submission" date="2018-02" db="EMBL/GenBank/DDBJ databases">
        <title>8 Nocardia nova and 1 Nocardia cyriacigeorgica strain used for evolution to TMP-SMX.</title>
        <authorList>
            <person name="Mehta H."/>
            <person name="Weng J."/>
            <person name="Shamoo Y."/>
        </authorList>
    </citation>
    <scope>NUCLEOTIDE SEQUENCE [LARGE SCALE GENOMIC DNA]</scope>
    <source>
        <strain evidence="5 6">ATCC 33727</strain>
    </source>
</reference>
<dbReference type="PANTHER" id="PTHR44688:SF16">
    <property type="entry name" value="DNA-BINDING TRANSCRIPTIONAL ACTIVATOR DEVR_DOSR"/>
    <property type="match status" value="1"/>
</dbReference>
<accession>A0A2T2ZCH6</accession>
<dbReference type="Proteomes" id="UP000241647">
    <property type="component" value="Unassembled WGS sequence"/>
</dbReference>
<evidence type="ECO:0000256" key="3">
    <source>
        <dbReference type="ARBA" id="ARBA00023163"/>
    </source>
</evidence>
<evidence type="ECO:0000313" key="5">
    <source>
        <dbReference type="EMBL" id="PSR65436.1"/>
    </source>
</evidence>
<comment type="caution">
    <text evidence="5">The sequence shown here is derived from an EMBL/GenBank/DDBJ whole genome shotgun (WGS) entry which is preliminary data.</text>
</comment>
<dbReference type="SUPFAM" id="SSF55781">
    <property type="entry name" value="GAF domain-like"/>
    <property type="match status" value="1"/>
</dbReference>
<dbReference type="InterPro" id="IPR000792">
    <property type="entry name" value="Tscrpt_reg_LuxR_C"/>
</dbReference>
<dbReference type="RefSeq" id="WP_063025690.1">
    <property type="nucleotide sequence ID" value="NZ_PYHS01000002.1"/>
</dbReference>
<gene>
    <name evidence="5" type="ORF">C8259_04720</name>
</gene>
<dbReference type="PRINTS" id="PR00038">
    <property type="entry name" value="HTHLUXR"/>
</dbReference>